<feature type="compositionally biased region" description="Basic and acidic residues" evidence="1">
    <location>
        <begin position="13"/>
        <end position="22"/>
    </location>
</feature>
<evidence type="ECO:0000313" key="2">
    <source>
        <dbReference type="EMBL" id="QHT12448.1"/>
    </source>
</evidence>
<sequence length="42" mass="5130">MDDFKQRHKKSDKAKEKYERNGKNTTKYVRLMEKLSEKKKAI</sequence>
<accession>A0A6C0D6P9</accession>
<dbReference type="EMBL" id="MN739545">
    <property type="protein sequence ID" value="QHT12448.1"/>
    <property type="molecule type" value="Genomic_DNA"/>
</dbReference>
<proteinExistence type="predicted"/>
<reference evidence="2" key="1">
    <citation type="journal article" date="2020" name="Nature">
        <title>Giant virus diversity and host interactions through global metagenomics.</title>
        <authorList>
            <person name="Schulz F."/>
            <person name="Roux S."/>
            <person name="Paez-Espino D."/>
            <person name="Jungbluth S."/>
            <person name="Walsh D.A."/>
            <person name="Denef V.J."/>
            <person name="McMahon K.D."/>
            <person name="Konstantinidis K.T."/>
            <person name="Eloe-Fadrosh E.A."/>
            <person name="Kyrpides N.C."/>
            <person name="Woyke T."/>
        </authorList>
    </citation>
    <scope>NUCLEOTIDE SEQUENCE</scope>
    <source>
        <strain evidence="2">GVMAG-M-3300023174-129</strain>
    </source>
</reference>
<name>A0A6C0D6P9_9ZZZZ</name>
<evidence type="ECO:0000256" key="1">
    <source>
        <dbReference type="SAM" id="MobiDB-lite"/>
    </source>
</evidence>
<feature type="compositionally biased region" description="Basic residues" evidence="1">
    <location>
        <begin position="1"/>
        <end position="12"/>
    </location>
</feature>
<organism evidence="2">
    <name type="scientific">viral metagenome</name>
    <dbReference type="NCBI Taxonomy" id="1070528"/>
    <lineage>
        <taxon>unclassified sequences</taxon>
        <taxon>metagenomes</taxon>
        <taxon>organismal metagenomes</taxon>
    </lineage>
</organism>
<feature type="region of interest" description="Disordered" evidence="1">
    <location>
        <begin position="1"/>
        <end position="24"/>
    </location>
</feature>
<dbReference type="AlphaFoldDB" id="A0A6C0D6P9"/>
<protein>
    <submittedName>
        <fullName evidence="2">Uncharacterized protein</fullName>
    </submittedName>
</protein>